<dbReference type="Proteomes" id="UP001149411">
    <property type="component" value="Unassembled WGS sequence"/>
</dbReference>
<name>A0A9Q4GHK7_9EURY</name>
<organism evidence="2 3">
    <name type="scientific">Halorutilus salinus</name>
    <dbReference type="NCBI Taxonomy" id="2487751"/>
    <lineage>
        <taxon>Archaea</taxon>
        <taxon>Methanobacteriati</taxon>
        <taxon>Methanobacteriota</taxon>
        <taxon>Stenosarchaea group</taxon>
        <taxon>Halobacteria</taxon>
        <taxon>Halorutilales</taxon>
        <taxon>Halorutilaceae</taxon>
        <taxon>Halorutilus</taxon>
    </lineage>
</organism>
<evidence type="ECO:0000256" key="1">
    <source>
        <dbReference type="SAM" id="MobiDB-lite"/>
    </source>
</evidence>
<gene>
    <name evidence="2" type="ORF">EGH25_05925</name>
</gene>
<sequence length="161" mass="17183">MDLVGKLLSLTEGWREGDVDVSPSPSVDTSALESISDGREAPDTVAGYSLDMDSSINVRWKDGGRSVECSHTGEVWKTKVTDGETTAVVARSSTRRDAVETAIEVMKGSFDATSEGDVEQDGDEEGGNDGAHMSGFEEEVESILDDVDTESIKEVNEAFGD</sequence>
<dbReference type="AlphaFoldDB" id="A0A9Q4GHK7"/>
<feature type="compositionally biased region" description="Acidic residues" evidence="1">
    <location>
        <begin position="114"/>
        <end position="127"/>
    </location>
</feature>
<evidence type="ECO:0000313" key="3">
    <source>
        <dbReference type="Proteomes" id="UP001149411"/>
    </source>
</evidence>
<evidence type="ECO:0000313" key="2">
    <source>
        <dbReference type="EMBL" id="MCX2818885.1"/>
    </source>
</evidence>
<feature type="region of interest" description="Disordered" evidence="1">
    <location>
        <begin position="106"/>
        <end position="137"/>
    </location>
</feature>
<protein>
    <submittedName>
        <fullName evidence="2">Uncharacterized protein</fullName>
    </submittedName>
</protein>
<dbReference type="RefSeq" id="WP_266086727.1">
    <property type="nucleotide sequence ID" value="NZ_RKLV01000005.1"/>
</dbReference>
<keyword evidence="3" id="KW-1185">Reference proteome</keyword>
<reference evidence="2" key="1">
    <citation type="submission" date="2022-09" db="EMBL/GenBank/DDBJ databases">
        <title>Haloadaptaus new haloarchaeum isolated from saline soil.</title>
        <authorList>
            <person name="Duran-Viseras A."/>
            <person name="Sanchez-Porro C."/>
            <person name="Ventosa A."/>
        </authorList>
    </citation>
    <scope>NUCLEOTIDE SEQUENCE</scope>
    <source>
        <strain evidence="2">F3-133</strain>
    </source>
</reference>
<accession>A0A9Q4GHK7</accession>
<comment type="caution">
    <text evidence="2">The sequence shown here is derived from an EMBL/GenBank/DDBJ whole genome shotgun (WGS) entry which is preliminary data.</text>
</comment>
<dbReference type="EMBL" id="RKLV01000005">
    <property type="protein sequence ID" value="MCX2818885.1"/>
    <property type="molecule type" value="Genomic_DNA"/>
</dbReference>
<feature type="region of interest" description="Disordered" evidence="1">
    <location>
        <begin position="16"/>
        <end position="40"/>
    </location>
</feature>
<proteinExistence type="predicted"/>